<comment type="caution">
    <text evidence="1">The sequence shown here is derived from an EMBL/GenBank/DDBJ whole genome shotgun (WGS) entry which is preliminary data.</text>
</comment>
<organism evidence="1">
    <name type="scientific">marine sediment metagenome</name>
    <dbReference type="NCBI Taxonomy" id="412755"/>
    <lineage>
        <taxon>unclassified sequences</taxon>
        <taxon>metagenomes</taxon>
        <taxon>ecological metagenomes</taxon>
    </lineage>
</organism>
<dbReference type="EMBL" id="LAZR01043013">
    <property type="protein sequence ID" value="KKL08109.1"/>
    <property type="molecule type" value="Genomic_DNA"/>
</dbReference>
<gene>
    <name evidence="1" type="ORF">LCGC14_2579140</name>
</gene>
<evidence type="ECO:0000313" key="1">
    <source>
        <dbReference type="EMBL" id="KKL08109.1"/>
    </source>
</evidence>
<protein>
    <submittedName>
        <fullName evidence="1">Uncharacterized protein</fullName>
    </submittedName>
</protein>
<feature type="non-terminal residue" evidence="1">
    <location>
        <position position="1"/>
    </location>
</feature>
<reference evidence="1" key="1">
    <citation type="journal article" date="2015" name="Nature">
        <title>Complex archaea that bridge the gap between prokaryotes and eukaryotes.</title>
        <authorList>
            <person name="Spang A."/>
            <person name="Saw J.H."/>
            <person name="Jorgensen S.L."/>
            <person name="Zaremba-Niedzwiedzka K."/>
            <person name="Martijn J."/>
            <person name="Lind A.E."/>
            <person name="van Eijk R."/>
            <person name="Schleper C."/>
            <person name="Guy L."/>
            <person name="Ettema T.J."/>
        </authorList>
    </citation>
    <scope>NUCLEOTIDE SEQUENCE</scope>
</reference>
<accession>A0A0F9AEV2</accession>
<sequence length="68" mass="8231">IMLIKTKVFKKYKKPWFPFLERRGEVWGEDMGFCLHCMAHNIEVWVEPTVRVGHCKTYTFYEEDCTVK</sequence>
<proteinExistence type="predicted"/>
<name>A0A0F9AEV2_9ZZZZ</name>
<dbReference type="AlphaFoldDB" id="A0A0F9AEV2"/>